<evidence type="ECO:0000313" key="3">
    <source>
        <dbReference type="EMBL" id="KAL1622227.1"/>
    </source>
</evidence>
<keyword evidence="4" id="KW-1185">Reference proteome</keyword>
<dbReference type="Proteomes" id="UP001521116">
    <property type="component" value="Unassembled WGS sequence"/>
</dbReference>
<protein>
    <recommendedName>
        <fullName evidence="2">RelA/SpoT domain-containing protein</fullName>
    </recommendedName>
</protein>
<sequence>MGQSDLIKEFLANYKRKDKAHYERIATEAKTTCETRLRSSAIQAQVTCRAKELGSLRKKVLERNALIPGGYKNVKEIEKDIVDLAGVRIALYFPNQGTAVEKIIAEAFKVHKEIQHSGEDREPGIVDSENFANNQEDNGEGRAYFAHFSGYKAKHYRVSPLAEEETDEDMDMGDNPDIIEIQVISMLRHTWAQVGHDLVYKQMSGSPSNEEERILDGLSGLIQVGEVLLEQLHDVYQIRSNSQNIKFANQYELGSFLAARKLQQSLGPTLAARKLQPAMNIGSLETLLDFLAITGHDNPKALNSALEALNKASSFDEDYMLYLKQNQPLSKPSLAVLIMETILSRVDELSLRRPREEINDEQSRKEKCKIMVSTIALLDELFPPFRIWTKKIFSDRSNIEKRRDCFEWLKSMKDTQDIVGEEEKRPSHLFPSSDAPWDWFTAQSNGIIDFAFRVCRLGVLRGLPRFSQLKVALMLESPSDWIEVPDRRRHVVARKTQSARSSGEKRSSKAGSNK</sequence>
<dbReference type="PANTHER" id="PTHR41773">
    <property type="entry name" value="GTP PYROPHOSPHATASE-RELATED"/>
    <property type="match status" value="1"/>
</dbReference>
<evidence type="ECO:0000313" key="4">
    <source>
        <dbReference type="Proteomes" id="UP001521116"/>
    </source>
</evidence>
<dbReference type="PANTHER" id="PTHR41773:SF1">
    <property type="entry name" value="RELA_SPOT DOMAIN-CONTAINING PROTEIN"/>
    <property type="match status" value="1"/>
</dbReference>
<dbReference type="SMART" id="SM00954">
    <property type="entry name" value="RelA_SpoT"/>
    <property type="match status" value="1"/>
</dbReference>
<reference evidence="3 4" key="1">
    <citation type="submission" date="2024-02" db="EMBL/GenBank/DDBJ databases">
        <title>De novo assembly and annotation of 12 fungi associated with fruit tree decline syndrome in Ontario, Canada.</title>
        <authorList>
            <person name="Sulman M."/>
            <person name="Ellouze W."/>
            <person name="Ilyukhin E."/>
        </authorList>
    </citation>
    <scope>NUCLEOTIDE SEQUENCE [LARGE SCALE GENOMIC DNA]</scope>
    <source>
        <strain evidence="3 4">M1-105</strain>
    </source>
</reference>
<accession>A0ABR3SIX1</accession>
<gene>
    <name evidence="3" type="ORF">SLS56_008846</name>
</gene>
<feature type="region of interest" description="Disordered" evidence="1">
    <location>
        <begin position="492"/>
        <end position="514"/>
    </location>
</feature>
<evidence type="ECO:0000256" key="1">
    <source>
        <dbReference type="SAM" id="MobiDB-lite"/>
    </source>
</evidence>
<feature type="domain" description="RelA/SpoT" evidence="2">
    <location>
        <begin position="48"/>
        <end position="206"/>
    </location>
</feature>
<evidence type="ECO:0000259" key="2">
    <source>
        <dbReference type="SMART" id="SM00954"/>
    </source>
</evidence>
<name>A0ABR3SIX1_9PEZI</name>
<dbReference type="EMBL" id="JAJVDC020000139">
    <property type="protein sequence ID" value="KAL1622227.1"/>
    <property type="molecule type" value="Genomic_DNA"/>
</dbReference>
<dbReference type="CDD" id="cd05399">
    <property type="entry name" value="NT_Rel-Spo_like"/>
    <property type="match status" value="1"/>
</dbReference>
<proteinExistence type="predicted"/>
<dbReference type="Pfam" id="PF04607">
    <property type="entry name" value="RelA_SpoT"/>
    <property type="match status" value="1"/>
</dbReference>
<dbReference type="SUPFAM" id="SSF81301">
    <property type="entry name" value="Nucleotidyltransferase"/>
    <property type="match status" value="1"/>
</dbReference>
<comment type="caution">
    <text evidence="3">The sequence shown here is derived from an EMBL/GenBank/DDBJ whole genome shotgun (WGS) entry which is preliminary data.</text>
</comment>
<dbReference type="InterPro" id="IPR043519">
    <property type="entry name" value="NT_sf"/>
</dbReference>
<dbReference type="Gene3D" id="3.30.460.10">
    <property type="entry name" value="Beta Polymerase, domain 2"/>
    <property type="match status" value="1"/>
</dbReference>
<dbReference type="InterPro" id="IPR007685">
    <property type="entry name" value="RelA_SpoT"/>
</dbReference>
<organism evidence="3 4">
    <name type="scientific">Neofusicoccum ribis</name>
    <dbReference type="NCBI Taxonomy" id="45134"/>
    <lineage>
        <taxon>Eukaryota</taxon>
        <taxon>Fungi</taxon>
        <taxon>Dikarya</taxon>
        <taxon>Ascomycota</taxon>
        <taxon>Pezizomycotina</taxon>
        <taxon>Dothideomycetes</taxon>
        <taxon>Dothideomycetes incertae sedis</taxon>
        <taxon>Botryosphaeriales</taxon>
        <taxon>Botryosphaeriaceae</taxon>
        <taxon>Neofusicoccum</taxon>
    </lineage>
</organism>